<evidence type="ECO:0000256" key="1">
    <source>
        <dbReference type="ARBA" id="ARBA00023015"/>
    </source>
</evidence>
<keyword evidence="2" id="KW-0238">DNA-binding</keyword>
<proteinExistence type="predicted"/>
<dbReference type="PANTHER" id="PTHR46797">
    <property type="entry name" value="HTH-TYPE TRANSCRIPTIONAL REGULATOR"/>
    <property type="match status" value="1"/>
</dbReference>
<dbReference type="RefSeq" id="WP_160905284.1">
    <property type="nucleotide sequence ID" value="NZ_WVHS01000001.1"/>
</dbReference>
<dbReference type="AlphaFoldDB" id="A0A7K1XTL1"/>
<dbReference type="GO" id="GO:0003677">
    <property type="term" value="F:DNA binding"/>
    <property type="evidence" value="ECO:0007669"/>
    <property type="project" value="UniProtKB-KW"/>
</dbReference>
<dbReference type="GO" id="GO:0003700">
    <property type="term" value="F:DNA-binding transcription factor activity"/>
    <property type="evidence" value="ECO:0007669"/>
    <property type="project" value="TreeGrafter"/>
</dbReference>
<evidence type="ECO:0000313" key="6">
    <source>
        <dbReference type="Proteomes" id="UP000451233"/>
    </source>
</evidence>
<keyword evidence="3" id="KW-0804">Transcription</keyword>
<evidence type="ECO:0000256" key="3">
    <source>
        <dbReference type="ARBA" id="ARBA00023163"/>
    </source>
</evidence>
<dbReference type="InterPro" id="IPR010982">
    <property type="entry name" value="Lambda_DNA-bd_dom_sf"/>
</dbReference>
<dbReference type="PROSITE" id="PS50943">
    <property type="entry name" value="HTH_CROC1"/>
    <property type="match status" value="1"/>
</dbReference>
<protein>
    <submittedName>
        <fullName evidence="5">Helix-turn-helix domain-containing protein</fullName>
    </submittedName>
</protein>
<evidence type="ECO:0000256" key="2">
    <source>
        <dbReference type="ARBA" id="ARBA00023125"/>
    </source>
</evidence>
<dbReference type="InterPro" id="IPR001387">
    <property type="entry name" value="Cro/C1-type_HTH"/>
</dbReference>
<dbReference type="InterPro" id="IPR050807">
    <property type="entry name" value="TransReg_Diox_bact_type"/>
</dbReference>
<dbReference type="SUPFAM" id="SSF47413">
    <property type="entry name" value="lambda repressor-like DNA-binding domains"/>
    <property type="match status" value="1"/>
</dbReference>
<feature type="domain" description="HTH cro/C1-type" evidence="4">
    <location>
        <begin position="17"/>
        <end position="71"/>
    </location>
</feature>
<gene>
    <name evidence="5" type="ORF">GS398_03260</name>
</gene>
<dbReference type="EMBL" id="WVHS01000001">
    <property type="protein sequence ID" value="MXV14304.1"/>
    <property type="molecule type" value="Genomic_DNA"/>
</dbReference>
<name>A0A7K1XTL1_9SPHI</name>
<dbReference type="SMART" id="SM00530">
    <property type="entry name" value="HTH_XRE"/>
    <property type="match status" value="1"/>
</dbReference>
<dbReference type="GO" id="GO:0005829">
    <property type="term" value="C:cytosol"/>
    <property type="evidence" value="ECO:0007669"/>
    <property type="project" value="TreeGrafter"/>
</dbReference>
<dbReference type="PANTHER" id="PTHR46797:SF23">
    <property type="entry name" value="HTH-TYPE TRANSCRIPTIONAL REGULATOR SUTR"/>
    <property type="match status" value="1"/>
</dbReference>
<evidence type="ECO:0000313" key="5">
    <source>
        <dbReference type="EMBL" id="MXV14304.1"/>
    </source>
</evidence>
<dbReference type="Gene3D" id="1.10.260.40">
    <property type="entry name" value="lambda repressor-like DNA-binding domains"/>
    <property type="match status" value="1"/>
</dbReference>
<dbReference type="Proteomes" id="UP000451233">
    <property type="component" value="Unassembled WGS sequence"/>
</dbReference>
<reference evidence="5 6" key="1">
    <citation type="submission" date="2019-11" db="EMBL/GenBank/DDBJ databases">
        <title>Pedobacter sp. HMF7056 Genome sequencing and assembly.</title>
        <authorList>
            <person name="Kang H."/>
            <person name="Kim H."/>
            <person name="Joh K."/>
        </authorList>
    </citation>
    <scope>NUCLEOTIDE SEQUENCE [LARGE SCALE GENOMIC DNA]</scope>
    <source>
        <strain evidence="5 6">HMF7056</strain>
    </source>
</reference>
<accession>A0A7K1XTL1</accession>
<comment type="caution">
    <text evidence="5">The sequence shown here is derived from an EMBL/GenBank/DDBJ whole genome shotgun (WGS) entry which is preliminary data.</text>
</comment>
<dbReference type="CDD" id="cd00093">
    <property type="entry name" value="HTH_XRE"/>
    <property type="match status" value="1"/>
</dbReference>
<organism evidence="5 6">
    <name type="scientific">Hufsiella ginkgonis</name>
    <dbReference type="NCBI Taxonomy" id="2695274"/>
    <lineage>
        <taxon>Bacteria</taxon>
        <taxon>Pseudomonadati</taxon>
        <taxon>Bacteroidota</taxon>
        <taxon>Sphingobacteriia</taxon>
        <taxon>Sphingobacteriales</taxon>
        <taxon>Sphingobacteriaceae</taxon>
        <taxon>Hufsiella</taxon>
    </lineage>
</organism>
<dbReference type="Pfam" id="PF01381">
    <property type="entry name" value="HTH_3"/>
    <property type="match status" value="1"/>
</dbReference>
<evidence type="ECO:0000259" key="4">
    <source>
        <dbReference type="PROSITE" id="PS50943"/>
    </source>
</evidence>
<keyword evidence="1" id="KW-0805">Transcription regulation</keyword>
<keyword evidence="6" id="KW-1185">Reference proteome</keyword>
<sequence length="74" mass="8432">MQKEEIADLQIRFGVHLRKIREDKGLSLREVADRCDLDNSNISKIENGQFNIQLSKIFELAKGLGVSAKDLLDF</sequence>